<dbReference type="GO" id="GO:0004102">
    <property type="term" value="F:choline O-acetyltransferase activity"/>
    <property type="evidence" value="ECO:0007669"/>
    <property type="project" value="TreeGrafter"/>
</dbReference>
<evidence type="ECO:0000313" key="6">
    <source>
        <dbReference type="Proteomes" id="UP001153714"/>
    </source>
</evidence>
<sequence>MHIFIYFIYYATESLLSLPKRWLSTQGYGGDDDEFQNVQLPKLPVPDLQATMDSYLEFAAVVVSPQQVEHTRGLVRGFMEELGPTLQEMLLDRQREMENWSVDEATNDEHLLDVMLKLLKSLCICMHETLKEKESNLFTGDTNYLKDDDKSQTSSKEVLDLYTKMYNSTCFNLREDLVRKINKMHDLIKDNGESEIMRKSTCGKKMKVTTEKVIPVTGQTVRGVNKSNLSNILFKTFIETRQFHKYKLNNLFTKSQSLSPSDTNHSVIIILTLHPKTSILNDTSNISHVVSDIDFTKTLNTESPIDIVILETTNSLPDYKKKQKGLDDNMSECQLRSIYNFLLESEQKNSIKVFKLIKKKGTIIMYLHVITMRNYTDYSRAGCNEDQHNLNKTFVMQSGDRNKTKKNKLLETISETRKNDWKSVYKTKGTTFSTGMIKYLQTTKNNKQLLQLENKNKSKNDATEFEILNKVMSNKWKATVKMNTHLSNDVTSRRNEIYTNRKLYDYDGSISPTLETIADSVSHRNNQAQSIKILFNNSMLGKIKDFNEKDRLLPIFFTQSQWMNSRQQVPNTTPLNKINNKHAIITTNDVKVDHKTDFWDKKKNIFKKTAHILKEKSQTKTSQLTEKTSMTIMPTNRFHGIINSNRTLTNFTNITSAFYKMQADNRLVTSPYYEETNPTITMYSNNSTKSEILELEKRHILDIDRNDIKKDDYNEPVKFTLSDGKVNKKNILSNKSISSMLASNYVLTITNSLAFTENNNIHNITNIKNAAHQNDSNIFSTVKYKIIDIIAKNTRDIPKTNLQRLLKNNLYSKSEQIISKLNNGSVAKEQGSFKLLKEKTIQDKINPVQEKYLTTIFLTPKHMIKSEQINVNIDEATSGNLKNIATSKESSANFGESLFSPYPTMDKKESKLIETTLNKRQHSNLSFNERNILPLITEIREASKISSTQTSVINTFTVKPLQLYIADSFMNKNYSSSITQFITSSKTPASLSEATTQTANGYKWQEENKLTETRVTKGFPDIIIDNVDALTENQISPPEQLRLNFRNENLYNNLKDNITDKPAQIEIVSSYNNLSLLNKANYKSHKQGKSSNMEVTNVVDNNYDVDTLTKYQISTPEYRVNFIKKQQNKFSHISKIDRYNRENIEDIKNNEKDIFFYLTTNSYKISTNGLSTVTNFADDDVVLHSKSKDPPIRYDHDKTTYELKTGFPKETADNNFLTISPYDKKILLKDYLNTFDIIRYNNKKNHEFTKATTFALPFLTVIPEKQVEIHFQNFTSQLPSSYTYSGSPEESTIALPTITYYSSSKGTNTDHHNNSIKKNIFGEDLRTSVEQNRKRNKSEVATSPNKQNETLDEFIKQSNKYILDNLKITTKAIIKKQKKPFLIEEIAHNLSKIITQKSNSTIKTDVLSQSKNYKNKEQITVTRMLSNTSDNIVTKSDIFLENKKDVIDIKIPIPVSSKMKTIQTTFERQRNFTVIKILNTGDRRFKHGYKDSLNHTDCSIYDYKTDLYKTFKISTIDNDKNKKMINGVDKDENNIIKIESNKNLTQFKNKTNVKTPVLDTFAKINLYPIKKELPKTRKVMKTIKLAGQNKGILTMNTKDFFAHRRSATQRAQAPVSNNFYIPQPFFFHTPTIASRHIVLKPKFNKIDRRKPKPDFRMLKVDDNIYRDDYRPHRTKLSWKDKVNFMQQVFDKVSVTQKSIEEDVLIRPEFLQPTEPRLLRDRVNYKRRFLKPIINKHTTTSAYVWRAPPPYDSVEIQQEFDLEFPFSGRYQLFTTSTTKAVTLTTHKLRPMPVTEWWLDDMYLKVRVPLPINSNPGMVFPKRHFAKMDEVADLGALFIDDLLDYKEMLDRGELPLERATSREKGQPLCMEQFYRLLGVCRIPEVGKDRLEFPQMKQDGENEELIVVACRNYFYPIPVKAADRGRLTPGEIQAQLLHVMVDAAGAPAAPRVGLLTSMQRDQWARAREQLIKGRGTIKSGIVFIKLTKIITNYLHRSLFFFTEC</sequence>
<dbReference type="Proteomes" id="UP001153714">
    <property type="component" value="Chromosome 17"/>
</dbReference>
<evidence type="ECO:0000256" key="1">
    <source>
        <dbReference type="ARBA" id="ARBA00005005"/>
    </source>
</evidence>
<reference evidence="5" key="2">
    <citation type="submission" date="2022-10" db="EMBL/GenBank/DDBJ databases">
        <authorList>
            <consortium name="ENA_rothamsted_submissions"/>
            <consortium name="culmorum"/>
            <person name="King R."/>
        </authorList>
    </citation>
    <scope>NUCLEOTIDE SEQUENCE</scope>
</reference>
<evidence type="ECO:0000259" key="4">
    <source>
        <dbReference type="Pfam" id="PF00755"/>
    </source>
</evidence>
<dbReference type="GO" id="GO:0045202">
    <property type="term" value="C:synapse"/>
    <property type="evidence" value="ECO:0007669"/>
    <property type="project" value="GOC"/>
</dbReference>
<evidence type="ECO:0000313" key="5">
    <source>
        <dbReference type="EMBL" id="CAG9787514.1"/>
    </source>
</evidence>
<protein>
    <recommendedName>
        <fullName evidence="4">Choline/carnitine acyltransferase domain-containing protein</fullName>
    </recommendedName>
</protein>
<keyword evidence="2" id="KW-0808">Transferase</keyword>
<keyword evidence="2" id="KW-0012">Acyltransferase</keyword>
<dbReference type="InterPro" id="IPR000542">
    <property type="entry name" value="Carn_acyl_trans"/>
</dbReference>
<reference evidence="5" key="1">
    <citation type="submission" date="2021-12" db="EMBL/GenBank/DDBJ databases">
        <authorList>
            <person name="King R."/>
        </authorList>
    </citation>
    <scope>NUCLEOTIDE SEQUENCE</scope>
</reference>
<dbReference type="Gene3D" id="1.10.275.20">
    <property type="entry name" value="Choline/Carnitine o-acyltransferase"/>
    <property type="match status" value="1"/>
</dbReference>
<evidence type="ECO:0000256" key="2">
    <source>
        <dbReference type="ARBA" id="ARBA00023315"/>
    </source>
</evidence>
<dbReference type="GO" id="GO:0005737">
    <property type="term" value="C:cytoplasm"/>
    <property type="evidence" value="ECO:0007669"/>
    <property type="project" value="TreeGrafter"/>
</dbReference>
<keyword evidence="6" id="KW-1185">Reference proteome</keyword>
<dbReference type="InterPro" id="IPR039551">
    <property type="entry name" value="Cho/carn_acyl_trans"/>
</dbReference>
<proteinExistence type="predicted"/>
<dbReference type="OrthoDB" id="240216at2759"/>
<accession>A0A9N9R1A5</accession>
<dbReference type="GO" id="GO:0007274">
    <property type="term" value="P:neuromuscular synaptic transmission"/>
    <property type="evidence" value="ECO:0007669"/>
    <property type="project" value="TreeGrafter"/>
</dbReference>
<comment type="pathway">
    <text evidence="1">Lipid metabolism; fatty acid beta-oxidation.</text>
</comment>
<dbReference type="InterPro" id="IPR042231">
    <property type="entry name" value="Cho/carn_acyl_trans_2"/>
</dbReference>
<dbReference type="PROSITE" id="PS00439">
    <property type="entry name" value="ACYLTRANSF_C_1"/>
    <property type="match status" value="1"/>
</dbReference>
<feature type="domain" description="Choline/carnitine acyltransferase" evidence="4">
    <location>
        <begin position="1792"/>
        <end position="1969"/>
    </location>
</feature>
<dbReference type="GO" id="GO:0043005">
    <property type="term" value="C:neuron projection"/>
    <property type="evidence" value="ECO:0007669"/>
    <property type="project" value="TreeGrafter"/>
</dbReference>
<comment type="catalytic activity">
    <reaction evidence="3">
        <text>4,8-dimethylnonanoyl-CoA + (R)-carnitine = O-4,8-dimethylnonanoyl-(R)-carnitine + CoA</text>
        <dbReference type="Rhea" id="RHEA:44860"/>
        <dbReference type="ChEBI" id="CHEBI:16347"/>
        <dbReference type="ChEBI" id="CHEBI:57287"/>
        <dbReference type="ChEBI" id="CHEBI:77061"/>
        <dbReference type="ChEBI" id="CHEBI:84654"/>
    </reaction>
</comment>
<dbReference type="SUPFAM" id="SSF52777">
    <property type="entry name" value="CoA-dependent acyltransferases"/>
    <property type="match status" value="2"/>
</dbReference>
<dbReference type="EMBL" id="OU893348">
    <property type="protein sequence ID" value="CAG9787514.1"/>
    <property type="molecule type" value="Genomic_DNA"/>
</dbReference>
<feature type="domain" description="Choline/carnitine acyltransferase" evidence="4">
    <location>
        <begin position="43"/>
        <end position="111"/>
    </location>
</feature>
<gene>
    <name evidence="5" type="ORF">DIATSA_LOCUS5388</name>
</gene>
<dbReference type="InterPro" id="IPR042572">
    <property type="entry name" value="Carn_acyl_trans_N"/>
</dbReference>
<evidence type="ECO:0000256" key="3">
    <source>
        <dbReference type="ARBA" id="ARBA00048999"/>
    </source>
</evidence>
<dbReference type="Pfam" id="PF00755">
    <property type="entry name" value="Carn_acyltransf"/>
    <property type="match status" value="2"/>
</dbReference>
<dbReference type="PANTHER" id="PTHR22589">
    <property type="entry name" value="CARNITINE O-ACYLTRANSFERASE"/>
    <property type="match status" value="1"/>
</dbReference>
<name>A0A9N9R1A5_9NEOP</name>
<dbReference type="Gene3D" id="3.30.559.70">
    <property type="entry name" value="Choline/Carnitine o-acyltransferase, domain 2"/>
    <property type="match status" value="1"/>
</dbReference>
<dbReference type="PANTHER" id="PTHR22589:SF14">
    <property type="entry name" value="CHOLINE O-ACETYLTRANSFERASE"/>
    <property type="match status" value="1"/>
</dbReference>
<dbReference type="GO" id="GO:0008292">
    <property type="term" value="P:acetylcholine biosynthetic process"/>
    <property type="evidence" value="ECO:0007669"/>
    <property type="project" value="TreeGrafter"/>
</dbReference>
<organism evidence="5 6">
    <name type="scientific">Diatraea saccharalis</name>
    <name type="common">sugarcane borer</name>
    <dbReference type="NCBI Taxonomy" id="40085"/>
    <lineage>
        <taxon>Eukaryota</taxon>
        <taxon>Metazoa</taxon>
        <taxon>Ecdysozoa</taxon>
        <taxon>Arthropoda</taxon>
        <taxon>Hexapoda</taxon>
        <taxon>Insecta</taxon>
        <taxon>Pterygota</taxon>
        <taxon>Neoptera</taxon>
        <taxon>Endopterygota</taxon>
        <taxon>Lepidoptera</taxon>
        <taxon>Glossata</taxon>
        <taxon>Ditrysia</taxon>
        <taxon>Pyraloidea</taxon>
        <taxon>Crambidae</taxon>
        <taxon>Crambinae</taxon>
        <taxon>Diatraea</taxon>
    </lineage>
</organism>